<dbReference type="WBParaSite" id="Hba_03224">
    <property type="protein sequence ID" value="Hba_03224"/>
    <property type="gene ID" value="Hba_03224"/>
</dbReference>
<dbReference type="AlphaFoldDB" id="A0A1I7WE60"/>
<organism evidence="1 2">
    <name type="scientific">Heterorhabditis bacteriophora</name>
    <name type="common">Entomopathogenic nematode worm</name>
    <dbReference type="NCBI Taxonomy" id="37862"/>
    <lineage>
        <taxon>Eukaryota</taxon>
        <taxon>Metazoa</taxon>
        <taxon>Ecdysozoa</taxon>
        <taxon>Nematoda</taxon>
        <taxon>Chromadorea</taxon>
        <taxon>Rhabditida</taxon>
        <taxon>Rhabditina</taxon>
        <taxon>Rhabditomorpha</taxon>
        <taxon>Strongyloidea</taxon>
        <taxon>Heterorhabditidae</taxon>
        <taxon>Heterorhabditis</taxon>
    </lineage>
</organism>
<protein>
    <submittedName>
        <fullName evidence="2">CASPASE_P20 domain-containing protein</fullName>
    </submittedName>
</protein>
<evidence type="ECO:0000313" key="2">
    <source>
        <dbReference type="WBParaSite" id="Hba_03224"/>
    </source>
</evidence>
<dbReference type="Proteomes" id="UP000095283">
    <property type="component" value="Unplaced"/>
</dbReference>
<reference evidence="2" key="1">
    <citation type="submission" date="2016-11" db="UniProtKB">
        <authorList>
            <consortium name="WormBaseParasite"/>
        </authorList>
    </citation>
    <scope>IDENTIFICATION</scope>
</reference>
<keyword evidence="1" id="KW-1185">Reference proteome</keyword>
<proteinExistence type="predicted"/>
<accession>A0A1I7WE60</accession>
<name>A0A1I7WE60_HETBA</name>
<sequence length="230" mass="25727">MLVERGHEVDLILARQNTLVEGHGTGKTTRVLSFGFPEKSPWMKIDHLRNPFKPKKSVNILFEYTRIATDLCRHGLKSGEPIRFLEEKKYDIGISSDYDFCGLVLFHHAGIDSEVGKEAPDRSRPDAKKSSRIPHVPYCHTRPIAISGSLEPGLCLSALFPPPLREESGIILDASEAFSTSVLICFGGFLAHRCHSTRKGHAFLWASKALRKPLTRSGWTRPELPSGKER</sequence>
<evidence type="ECO:0000313" key="1">
    <source>
        <dbReference type="Proteomes" id="UP000095283"/>
    </source>
</evidence>